<reference evidence="1 2" key="1">
    <citation type="submission" date="2020-08" db="EMBL/GenBank/DDBJ databases">
        <title>Genomic Encyclopedia of Type Strains, Phase IV (KMG-IV): sequencing the most valuable type-strain genomes for metagenomic binning, comparative biology and taxonomic classification.</title>
        <authorList>
            <person name="Goeker M."/>
        </authorList>
    </citation>
    <scope>NUCLEOTIDE SEQUENCE [LARGE SCALE GENOMIC DNA]</scope>
    <source>
        <strain evidence="1 2">DSM 40141</strain>
    </source>
</reference>
<sequence length="36" mass="4003">MPQTRPATARPFVPDRVGLCVRLLDPKLDLSELPLS</sequence>
<dbReference type="EMBL" id="JACHEM010000011">
    <property type="protein sequence ID" value="MBB6437789.1"/>
    <property type="molecule type" value="Genomic_DNA"/>
</dbReference>
<evidence type="ECO:0000313" key="1">
    <source>
        <dbReference type="EMBL" id="MBB6437789.1"/>
    </source>
</evidence>
<evidence type="ECO:0000313" key="2">
    <source>
        <dbReference type="Proteomes" id="UP000540423"/>
    </source>
</evidence>
<organism evidence="1 2">
    <name type="scientific">Streptomyces candidus</name>
    <dbReference type="NCBI Taxonomy" id="67283"/>
    <lineage>
        <taxon>Bacteria</taxon>
        <taxon>Bacillati</taxon>
        <taxon>Actinomycetota</taxon>
        <taxon>Actinomycetes</taxon>
        <taxon>Kitasatosporales</taxon>
        <taxon>Streptomycetaceae</taxon>
        <taxon>Streptomyces</taxon>
    </lineage>
</organism>
<dbReference type="Proteomes" id="UP000540423">
    <property type="component" value="Unassembled WGS sequence"/>
</dbReference>
<keyword evidence="2" id="KW-1185">Reference proteome</keyword>
<accession>A0A7X0LRS4</accession>
<protein>
    <submittedName>
        <fullName evidence="1">Uncharacterized protein</fullName>
    </submittedName>
</protein>
<dbReference type="AlphaFoldDB" id="A0A7X0LRS4"/>
<comment type="caution">
    <text evidence="1">The sequence shown here is derived from an EMBL/GenBank/DDBJ whole genome shotgun (WGS) entry which is preliminary data.</text>
</comment>
<proteinExistence type="predicted"/>
<gene>
    <name evidence="1" type="ORF">HNQ79_004293</name>
</gene>
<name>A0A7X0LRS4_9ACTN</name>